<dbReference type="InterPro" id="IPR003594">
    <property type="entry name" value="HATPase_dom"/>
</dbReference>
<evidence type="ECO:0000256" key="8">
    <source>
        <dbReference type="ARBA" id="ARBA00022777"/>
    </source>
</evidence>
<keyword evidence="10" id="KW-0472">Membrane</keyword>
<evidence type="ECO:0000256" key="3">
    <source>
        <dbReference type="ARBA" id="ARBA00012438"/>
    </source>
</evidence>
<dbReference type="InterPro" id="IPR005467">
    <property type="entry name" value="His_kinase_dom"/>
</dbReference>
<feature type="domain" description="Histidine kinase" evidence="11">
    <location>
        <begin position="202"/>
        <end position="412"/>
    </location>
</feature>
<dbReference type="Pfam" id="PF00512">
    <property type="entry name" value="HisKA"/>
    <property type="match status" value="1"/>
</dbReference>
<name>A4CD53_9GAMM</name>
<dbReference type="OrthoDB" id="9804645at2"/>
<dbReference type="InterPro" id="IPR050980">
    <property type="entry name" value="2C_sensor_his_kinase"/>
</dbReference>
<keyword evidence="8 12" id="KW-0418">Kinase</keyword>
<dbReference type="PANTHER" id="PTHR44936:SF10">
    <property type="entry name" value="SENSOR PROTEIN RSTB"/>
    <property type="match status" value="1"/>
</dbReference>
<dbReference type="SMART" id="SM00387">
    <property type="entry name" value="HATPase_c"/>
    <property type="match status" value="1"/>
</dbReference>
<gene>
    <name evidence="12" type="ORF">PTD2_15692</name>
</gene>
<keyword evidence="6" id="KW-0808">Transferase</keyword>
<dbReference type="InterPro" id="IPR036097">
    <property type="entry name" value="HisK_dim/P_sf"/>
</dbReference>
<dbReference type="RefSeq" id="WP_009838758.1">
    <property type="nucleotide sequence ID" value="NZ_AAOH01000006.1"/>
</dbReference>
<keyword evidence="13" id="KW-1185">Reference proteome</keyword>
<dbReference type="InterPro" id="IPR004358">
    <property type="entry name" value="Sig_transdc_His_kin-like_C"/>
</dbReference>
<dbReference type="EC" id="2.7.13.3" evidence="3"/>
<dbReference type="GO" id="GO:0005524">
    <property type="term" value="F:ATP binding"/>
    <property type="evidence" value="ECO:0007669"/>
    <property type="project" value="UniProtKB-KW"/>
</dbReference>
<keyword evidence="7" id="KW-0547">Nucleotide-binding</keyword>
<dbReference type="InterPro" id="IPR003661">
    <property type="entry name" value="HisK_dim/P_dom"/>
</dbReference>
<dbReference type="STRING" id="87626.PTD2_15692"/>
<dbReference type="eggNOG" id="COG5002">
    <property type="taxonomic scope" value="Bacteria"/>
</dbReference>
<evidence type="ECO:0000313" key="12">
    <source>
        <dbReference type="EMBL" id="EAR27496.1"/>
    </source>
</evidence>
<dbReference type="GO" id="GO:0000155">
    <property type="term" value="F:phosphorelay sensor kinase activity"/>
    <property type="evidence" value="ECO:0007669"/>
    <property type="project" value="InterPro"/>
</dbReference>
<dbReference type="SUPFAM" id="SSF55874">
    <property type="entry name" value="ATPase domain of HSP90 chaperone/DNA topoisomerase II/histidine kinase"/>
    <property type="match status" value="1"/>
</dbReference>
<evidence type="ECO:0000259" key="11">
    <source>
        <dbReference type="PROSITE" id="PS50109"/>
    </source>
</evidence>
<organism evidence="12 13">
    <name type="scientific">Pseudoalteromonas tunicata D2</name>
    <dbReference type="NCBI Taxonomy" id="87626"/>
    <lineage>
        <taxon>Bacteria</taxon>
        <taxon>Pseudomonadati</taxon>
        <taxon>Pseudomonadota</taxon>
        <taxon>Gammaproteobacteria</taxon>
        <taxon>Alteromonadales</taxon>
        <taxon>Pseudoalteromonadaceae</taxon>
        <taxon>Pseudoalteromonas</taxon>
    </lineage>
</organism>
<sequence length="415" mass="46669">MGKLFGSLYIYIILSLLILTGAVEKLWPHKEGEQAILLQEEFSQSIALLLNTPNGLAQVKAHYPTEVFAAVDVLFLQEQHQQLANQQGVISFNQQQQAYWSFLLGDEIVRVGPIDVVSATFDSSWPYFIMLLLISVPIGLWSFLLLRDFNQLQQACKTMAAPEQANFVTGYSSVLLPITDLLQALQQRIKQLLSSQKELTSAVSHEFRTPLARLKFAIAMIEEDDLHEAQYAYLDGMKRDITELEALVSEMLKFAQMDRETPKLNYSSVDLVELTQQLVKKLQQGDKPKFKFMGESALVCQCDSHFITRALQNLIGNAIKYADQVIEVRFTLVGSLLQVTISDDGIGIAEQDWPQVFKPFIRLDKSRDKEKGGFGLGLAIVEKIVHWHQGEIIVQQGPLVGASFMITIPLKPSLN</sequence>
<keyword evidence="10" id="KW-1133">Transmembrane helix</keyword>
<evidence type="ECO:0000256" key="7">
    <source>
        <dbReference type="ARBA" id="ARBA00022741"/>
    </source>
</evidence>
<dbReference type="SUPFAM" id="SSF47384">
    <property type="entry name" value="Homodimeric domain of signal transducing histidine kinase"/>
    <property type="match status" value="1"/>
</dbReference>
<protein>
    <recommendedName>
        <fullName evidence="3">histidine kinase</fullName>
        <ecNumber evidence="3">2.7.13.3</ecNumber>
    </recommendedName>
</protein>
<evidence type="ECO:0000256" key="10">
    <source>
        <dbReference type="SAM" id="Phobius"/>
    </source>
</evidence>
<accession>A4CD53</accession>
<keyword evidence="9" id="KW-0067">ATP-binding</keyword>
<dbReference type="GO" id="GO:0005886">
    <property type="term" value="C:plasma membrane"/>
    <property type="evidence" value="ECO:0007669"/>
    <property type="project" value="UniProtKB-SubCell"/>
</dbReference>
<dbReference type="EMBL" id="AAOH01000006">
    <property type="protein sequence ID" value="EAR27496.1"/>
    <property type="molecule type" value="Genomic_DNA"/>
</dbReference>
<feature type="transmembrane region" description="Helical" evidence="10">
    <location>
        <begin position="127"/>
        <end position="146"/>
    </location>
</feature>
<dbReference type="HOGENOM" id="CLU_000445_89_27_6"/>
<reference evidence="12 13" key="1">
    <citation type="submission" date="2006-02" db="EMBL/GenBank/DDBJ databases">
        <authorList>
            <person name="Moran M.A."/>
            <person name="Kjelleberg S."/>
            <person name="Egan S."/>
            <person name="Saunders N."/>
            <person name="Thomas T."/>
            <person name="Ferriera S."/>
            <person name="Johnson J."/>
            <person name="Kravitz S."/>
            <person name="Halpern A."/>
            <person name="Remington K."/>
            <person name="Beeson K."/>
            <person name="Tran B."/>
            <person name="Rogers Y.-H."/>
            <person name="Friedman R."/>
            <person name="Venter J.C."/>
        </authorList>
    </citation>
    <scope>NUCLEOTIDE SEQUENCE [LARGE SCALE GENOMIC DNA]</scope>
    <source>
        <strain evidence="12 13">D2</strain>
    </source>
</reference>
<comment type="subcellular location">
    <subcellularLocation>
        <location evidence="2">Cell membrane</location>
        <topology evidence="2">Multi-pass membrane protein</topology>
    </subcellularLocation>
</comment>
<comment type="caution">
    <text evidence="12">The sequence shown here is derived from an EMBL/GenBank/DDBJ whole genome shotgun (WGS) entry which is preliminary data.</text>
</comment>
<feature type="transmembrane region" description="Helical" evidence="10">
    <location>
        <begin position="6"/>
        <end position="23"/>
    </location>
</feature>
<dbReference type="PRINTS" id="PR00344">
    <property type="entry name" value="BCTRLSENSOR"/>
</dbReference>
<dbReference type="InterPro" id="IPR036890">
    <property type="entry name" value="HATPase_C_sf"/>
</dbReference>
<dbReference type="CDD" id="cd00082">
    <property type="entry name" value="HisKA"/>
    <property type="match status" value="1"/>
</dbReference>
<dbReference type="Proteomes" id="UP000006201">
    <property type="component" value="Unassembled WGS sequence"/>
</dbReference>
<evidence type="ECO:0000256" key="5">
    <source>
        <dbReference type="ARBA" id="ARBA00022553"/>
    </source>
</evidence>
<evidence type="ECO:0000313" key="13">
    <source>
        <dbReference type="Proteomes" id="UP000006201"/>
    </source>
</evidence>
<dbReference type="FunFam" id="3.30.565.10:FF:000006">
    <property type="entry name" value="Sensor histidine kinase WalK"/>
    <property type="match status" value="1"/>
</dbReference>
<dbReference type="AlphaFoldDB" id="A4CD53"/>
<proteinExistence type="predicted"/>
<dbReference type="Gene3D" id="1.10.287.130">
    <property type="match status" value="1"/>
</dbReference>
<evidence type="ECO:0000256" key="1">
    <source>
        <dbReference type="ARBA" id="ARBA00000085"/>
    </source>
</evidence>
<evidence type="ECO:0000256" key="2">
    <source>
        <dbReference type="ARBA" id="ARBA00004651"/>
    </source>
</evidence>
<evidence type="ECO:0000256" key="9">
    <source>
        <dbReference type="ARBA" id="ARBA00022840"/>
    </source>
</evidence>
<dbReference type="Pfam" id="PF02518">
    <property type="entry name" value="HATPase_c"/>
    <property type="match status" value="1"/>
</dbReference>
<keyword evidence="4" id="KW-1003">Cell membrane</keyword>
<dbReference type="SMART" id="SM00388">
    <property type="entry name" value="HisKA"/>
    <property type="match status" value="1"/>
</dbReference>
<comment type="catalytic activity">
    <reaction evidence="1">
        <text>ATP + protein L-histidine = ADP + protein N-phospho-L-histidine.</text>
        <dbReference type="EC" id="2.7.13.3"/>
    </reaction>
</comment>
<dbReference type="PROSITE" id="PS50109">
    <property type="entry name" value="HIS_KIN"/>
    <property type="match status" value="1"/>
</dbReference>
<evidence type="ECO:0000256" key="4">
    <source>
        <dbReference type="ARBA" id="ARBA00022475"/>
    </source>
</evidence>
<dbReference type="Gene3D" id="3.30.565.10">
    <property type="entry name" value="Histidine kinase-like ATPase, C-terminal domain"/>
    <property type="match status" value="1"/>
</dbReference>
<evidence type="ECO:0000256" key="6">
    <source>
        <dbReference type="ARBA" id="ARBA00022679"/>
    </source>
</evidence>
<keyword evidence="5" id="KW-0597">Phosphoprotein</keyword>
<keyword evidence="10" id="KW-0812">Transmembrane</keyword>
<dbReference type="PANTHER" id="PTHR44936">
    <property type="entry name" value="SENSOR PROTEIN CREC"/>
    <property type="match status" value="1"/>
</dbReference>